<dbReference type="Pfam" id="PF11459">
    <property type="entry name" value="AbiEi_3"/>
    <property type="match status" value="1"/>
</dbReference>
<accession>A0A445MWH6</accession>
<protein>
    <recommendedName>
        <fullName evidence="1">Transcriptional regulator AbiEi antitoxin N-terminal domain-containing protein</fullName>
    </recommendedName>
</protein>
<sequence length="259" mass="29505">MNPKSEKSLEQSLPEGQLVNRAWLRARGFSRTRVDYALRAGKLEPVTHGVYRRPGPPLKWEHVVYSLNQMGCAVHVCGRSALELQGLAHYLPLGAVQRIDLYATVRTPAWVKDFKTPFLFRVHTKQMFDALPEAAIHNRPFGAWDWPIPYSTPELAMLELLSEVQDESDFSMADKFFESAVNLRPDLIHALLESCSQVKAKRLFLWFTDRHGHPWRQVLKTDGIDLGRGKRLLVRAGAFDAAYQITVPREMAGGTEQHF</sequence>
<dbReference type="EMBL" id="OJIN01000104">
    <property type="protein sequence ID" value="SPD73701.1"/>
    <property type="molecule type" value="Genomic_DNA"/>
</dbReference>
<evidence type="ECO:0000313" key="2">
    <source>
        <dbReference type="EMBL" id="SPD73701.1"/>
    </source>
</evidence>
<evidence type="ECO:0000259" key="1">
    <source>
        <dbReference type="Pfam" id="PF17194"/>
    </source>
</evidence>
<organism evidence="2">
    <name type="scientific">uncultured Desulfobacterium sp</name>
    <dbReference type="NCBI Taxonomy" id="201089"/>
    <lineage>
        <taxon>Bacteria</taxon>
        <taxon>Pseudomonadati</taxon>
        <taxon>Thermodesulfobacteriota</taxon>
        <taxon>Desulfobacteria</taxon>
        <taxon>Desulfobacterales</taxon>
        <taxon>Desulfobacteriaceae</taxon>
        <taxon>Desulfobacterium</taxon>
        <taxon>environmental samples</taxon>
    </lineage>
</organism>
<proteinExistence type="predicted"/>
<dbReference type="InterPro" id="IPR021561">
    <property type="entry name" value="AbiEi_3"/>
</dbReference>
<feature type="domain" description="Transcriptional regulator AbiEi antitoxin N-terminal" evidence="1">
    <location>
        <begin position="7"/>
        <end position="93"/>
    </location>
</feature>
<dbReference type="Pfam" id="PF17194">
    <property type="entry name" value="AbiEi_3_N"/>
    <property type="match status" value="1"/>
</dbReference>
<gene>
    <name evidence="2" type="ORF">PITCH_A1920040</name>
</gene>
<reference evidence="2" key="1">
    <citation type="submission" date="2018-01" db="EMBL/GenBank/DDBJ databases">
        <authorList>
            <person name="Regsiter A."/>
            <person name="William W."/>
        </authorList>
    </citation>
    <scope>NUCLEOTIDE SEQUENCE</scope>
    <source>
        <strain evidence="2">TRIP AH-1</strain>
    </source>
</reference>
<name>A0A445MWH6_9BACT</name>
<dbReference type="AlphaFoldDB" id="A0A445MWH6"/>
<dbReference type="InterPro" id="IPR033455">
    <property type="entry name" value="AbiEi_3_N"/>
</dbReference>